<dbReference type="EMBL" id="CAJFCV020000001">
    <property type="protein sequence ID" value="CAG9087370.1"/>
    <property type="molecule type" value="Genomic_DNA"/>
</dbReference>
<keyword evidence="2" id="KW-1185">Reference proteome</keyword>
<reference evidence="1" key="1">
    <citation type="submission" date="2020-09" db="EMBL/GenBank/DDBJ databases">
        <authorList>
            <person name="Kikuchi T."/>
        </authorList>
    </citation>
    <scope>NUCLEOTIDE SEQUENCE</scope>
    <source>
        <strain evidence="1">Ka4C1</strain>
    </source>
</reference>
<proteinExistence type="predicted"/>
<gene>
    <name evidence="1" type="ORF">BXYJ_LOCUS2192</name>
</gene>
<dbReference type="Proteomes" id="UP000659654">
    <property type="component" value="Unassembled WGS sequence"/>
</dbReference>
<sequence length="99" mass="11588">MHCPVDVDHQDNIRFDTSLMTRIFLMLFWRLRIFGPKVVLSRSRKMSKGISTKPKIPWTYTSTVPQPQTPGRQRCLELGPSPEWRVVRWNGGSCRWSCP</sequence>
<protein>
    <submittedName>
        <fullName evidence="1">(pine wood nematode) hypothetical protein</fullName>
    </submittedName>
</protein>
<name>A0A7I8XPT8_BURXY</name>
<dbReference type="Proteomes" id="UP000582659">
    <property type="component" value="Unassembled WGS sequence"/>
</dbReference>
<organism evidence="1 2">
    <name type="scientific">Bursaphelenchus xylophilus</name>
    <name type="common">Pinewood nematode worm</name>
    <name type="synonym">Aphelenchoides xylophilus</name>
    <dbReference type="NCBI Taxonomy" id="6326"/>
    <lineage>
        <taxon>Eukaryota</taxon>
        <taxon>Metazoa</taxon>
        <taxon>Ecdysozoa</taxon>
        <taxon>Nematoda</taxon>
        <taxon>Chromadorea</taxon>
        <taxon>Rhabditida</taxon>
        <taxon>Tylenchina</taxon>
        <taxon>Tylenchomorpha</taxon>
        <taxon>Aphelenchoidea</taxon>
        <taxon>Aphelenchoididae</taxon>
        <taxon>Bursaphelenchus</taxon>
    </lineage>
</organism>
<evidence type="ECO:0000313" key="1">
    <source>
        <dbReference type="EMBL" id="CAD5210965.1"/>
    </source>
</evidence>
<dbReference type="EMBL" id="CAJFDI010000001">
    <property type="protein sequence ID" value="CAD5210965.1"/>
    <property type="molecule type" value="Genomic_DNA"/>
</dbReference>
<comment type="caution">
    <text evidence="1">The sequence shown here is derived from an EMBL/GenBank/DDBJ whole genome shotgun (WGS) entry which is preliminary data.</text>
</comment>
<dbReference type="AlphaFoldDB" id="A0A7I8XPT8"/>
<accession>A0A7I8XPT8</accession>
<evidence type="ECO:0000313" key="2">
    <source>
        <dbReference type="Proteomes" id="UP000659654"/>
    </source>
</evidence>